<evidence type="ECO:0000313" key="1">
    <source>
        <dbReference type="EMBL" id="CAB4200275.1"/>
    </source>
</evidence>
<protein>
    <submittedName>
        <fullName evidence="1">Uncharacterized protein</fullName>
    </submittedName>
</protein>
<gene>
    <name evidence="1" type="ORF">UFOVP1355_37</name>
</gene>
<name>A0A6J5S0G8_9CAUD</name>
<reference evidence="1" key="1">
    <citation type="submission" date="2020-05" db="EMBL/GenBank/DDBJ databases">
        <authorList>
            <person name="Chiriac C."/>
            <person name="Salcher M."/>
            <person name="Ghai R."/>
            <person name="Kavagutti S V."/>
        </authorList>
    </citation>
    <scope>NUCLEOTIDE SEQUENCE</scope>
</reference>
<proteinExistence type="predicted"/>
<accession>A0A6J5S0G8</accession>
<sequence length="127" mass="13888">MDYLVFTTEAVAKTALDVIYANMVDAVQSPDLMDVSTGQVVDKASLTPEEAVQTDANFRSFPIFGVNASTQAKNLSEGYTTAWATAQQTLQNSWVFVKPDDSLLVGVTGYTVKPYSPDWFPVWVPAK</sequence>
<organism evidence="1">
    <name type="scientific">uncultured Caudovirales phage</name>
    <dbReference type="NCBI Taxonomy" id="2100421"/>
    <lineage>
        <taxon>Viruses</taxon>
        <taxon>Duplodnaviria</taxon>
        <taxon>Heunggongvirae</taxon>
        <taxon>Uroviricota</taxon>
        <taxon>Caudoviricetes</taxon>
        <taxon>Peduoviridae</taxon>
        <taxon>Maltschvirus</taxon>
        <taxon>Maltschvirus maltsch</taxon>
    </lineage>
</organism>
<dbReference type="EMBL" id="LR797288">
    <property type="protein sequence ID" value="CAB4200275.1"/>
    <property type="molecule type" value="Genomic_DNA"/>
</dbReference>